<sequence>MSSDPRAEKLKDVKSILRSLLVARAKEVTTLRQLNGLYREEEDANIPFREFGYSSIEEFLMDIPDTVKLFMNQGNVCVRFIESEASAHVASLVSRQKKPPAKKSFSVGYRSSGHRFYNQRSHNFSRPPPPRNFNRLPDLSVLSNILVRGREYLHNIRSNRGIRKSELMGEMSKVLKGQPYNLANLNSQLSALASKHNIFLEGDCIYFKDLQLNKNTNYSNGSRIGSQSELVSAQQHKTPPISQEVNHTANGYSSVPNHTQNQNPVNQPLTNGYHSMEQDNSSHLNGNTNGNYEHTDDHNEHNGIGSCTGDLEDPSSMLKERTRIRLLKLLQKHPEGIWCAELPNLYKDEYVVDLEYEDLGFSNITEFVNAFPDIFIVSDPMQNNKLMVTDATLSYRNINNNYQKKTMASAYNIEEYIQPEPDPVPIKLSSNVTQSLIPEGVMSINETVEQIEVGTLIHEEYIEVHISEIFTPSFFWIQLRKHKKKLTALMSHLQEYYTDAELKLNLYKIPQVVLEPGLNIACKYGKDWHRGMIKKVRPDGYAIVWFFDYGTVKSYNPNDLYFLHKRFSTLPAQAIACALHNVRPVASTDWAFTSTDPFINKVWEIPMAALIAEIDEEKNSMMVSLVDTSDEHEDLHINDWMVENGYAEYGRMEDCPPLHRLHLFEEQMIIRMKDQERMRLKIERRLKREMQRENDYLNYIEKRESSNPSPCPSARTDTHSANKIVASNKEHIGLMNLMKQTNTLTQALVLSTCSGQKTKYSNGYISDSRSIPAGLEQNYRGTSCDSLDNQEKIGDLTNNFKSMKVNLFDRRKNRYGSNDSMMNYSTKLENNFDFKSSMHSVNSSHPSYKDEPISTQHMNSTAEAGSKNYETYNRSDRPSPVNSLFSQPSLFNFESDSRIKGENNSEKFDFKDGTLTMEVKIEPDLPASNYDDALPKFSDINMNKINLDRNFDIKKENIKQEIIHEADEGYHTAAPSRSQTVGSLTNPVCTTTATPAAFTVTQVGNDEDSKTIHLFHMDNEGWISANEFVDAFTNLKDQRIMFKLLEVLEYPVNFRSISRDMDPQLFDQLDINLMKASQGLDENILPDFVLVLMPLKSMLQVLDKLDFLSAKMLKDAVPYMKQYKEKARDVLYEKFQNEILYDALNLLLEYKKFRALLMSAGQ</sequence>
<gene>
    <name evidence="1" type="ORF">QAD02_016636</name>
</gene>
<keyword evidence="2" id="KW-1185">Reference proteome</keyword>
<organism evidence="1 2">
    <name type="scientific">Eretmocerus hayati</name>
    <dbReference type="NCBI Taxonomy" id="131215"/>
    <lineage>
        <taxon>Eukaryota</taxon>
        <taxon>Metazoa</taxon>
        <taxon>Ecdysozoa</taxon>
        <taxon>Arthropoda</taxon>
        <taxon>Hexapoda</taxon>
        <taxon>Insecta</taxon>
        <taxon>Pterygota</taxon>
        <taxon>Neoptera</taxon>
        <taxon>Endopterygota</taxon>
        <taxon>Hymenoptera</taxon>
        <taxon>Apocrita</taxon>
        <taxon>Proctotrupomorpha</taxon>
        <taxon>Chalcidoidea</taxon>
        <taxon>Aphelinidae</taxon>
        <taxon>Aphelininae</taxon>
        <taxon>Eretmocerus</taxon>
    </lineage>
</organism>
<evidence type="ECO:0000313" key="1">
    <source>
        <dbReference type="EMBL" id="KAJ8680849.1"/>
    </source>
</evidence>
<evidence type="ECO:0000313" key="2">
    <source>
        <dbReference type="Proteomes" id="UP001239111"/>
    </source>
</evidence>
<accession>A0ACC2PC39</accession>
<protein>
    <submittedName>
        <fullName evidence="1">Uncharacterized protein</fullName>
    </submittedName>
</protein>
<dbReference type="EMBL" id="CM056742">
    <property type="protein sequence ID" value="KAJ8680849.1"/>
    <property type="molecule type" value="Genomic_DNA"/>
</dbReference>
<proteinExistence type="predicted"/>
<reference evidence="1" key="1">
    <citation type="submission" date="2023-04" db="EMBL/GenBank/DDBJ databases">
        <title>A chromosome-level genome assembly of the parasitoid wasp Eretmocerus hayati.</title>
        <authorList>
            <person name="Zhong Y."/>
            <person name="Liu S."/>
            <person name="Liu Y."/>
        </authorList>
    </citation>
    <scope>NUCLEOTIDE SEQUENCE</scope>
    <source>
        <strain evidence="1">ZJU_SS_LIU_2023</strain>
    </source>
</reference>
<comment type="caution">
    <text evidence="1">The sequence shown here is derived from an EMBL/GenBank/DDBJ whole genome shotgun (WGS) entry which is preliminary data.</text>
</comment>
<name>A0ACC2PC39_9HYME</name>
<dbReference type="Proteomes" id="UP001239111">
    <property type="component" value="Chromosome 2"/>
</dbReference>